<comment type="similarity">
    <text evidence="1">Belongs to the 5'-nucleotidase family.</text>
</comment>
<evidence type="ECO:0000313" key="3">
    <source>
        <dbReference type="EMBL" id="PZX64680.1"/>
    </source>
</evidence>
<evidence type="ECO:0000256" key="1">
    <source>
        <dbReference type="RuleBase" id="RU362119"/>
    </source>
</evidence>
<name>A0A2W7S1Q0_9BACT</name>
<dbReference type="PRINTS" id="PR01607">
    <property type="entry name" value="APYRASEFAMLY"/>
</dbReference>
<protein>
    <submittedName>
        <fullName evidence="3">5'-nucleotidase</fullName>
    </submittedName>
</protein>
<accession>A0A2W7S1Q0</accession>
<sequence length="309" mass="34900">MNRRDFITSTAKAGLLFSLPIIPNKFLWVDGSTITFTLLHTNNLQSNLFPVKNEYDTERHTGGIGAHKKVIDDIVKNNPYTLLVDAGDFCGDGPVFDTFKGKAELEALKYLGYHAFTLGEKDFMAGIDHLANNLTLTGMKPVVSNYDFTHTALQNCYEPYKIIEWPNLKIGIMGIVLPLHDKISIPDKEKIVYLDAVEQANTTANYLKQKNCNMIICLSHLGDRYSDGNLSDEILAKNNYDIDVIVGGHTQRFFKQPRIYQNKSSGYTIVNQAGWGGVQLAQLDFEIDNKMNKNLLRTKNFLLKEKKNQ</sequence>
<dbReference type="EMBL" id="QKZV01000002">
    <property type="protein sequence ID" value="PZX64680.1"/>
    <property type="molecule type" value="Genomic_DNA"/>
</dbReference>
<dbReference type="AlphaFoldDB" id="A0A2W7S1Q0"/>
<dbReference type="GO" id="GO:0016787">
    <property type="term" value="F:hydrolase activity"/>
    <property type="evidence" value="ECO:0007669"/>
    <property type="project" value="UniProtKB-KW"/>
</dbReference>
<evidence type="ECO:0000313" key="4">
    <source>
        <dbReference type="Proteomes" id="UP000249720"/>
    </source>
</evidence>
<comment type="caution">
    <text evidence="3">The sequence shown here is derived from an EMBL/GenBank/DDBJ whole genome shotgun (WGS) entry which is preliminary data.</text>
</comment>
<dbReference type="GO" id="GO:0009166">
    <property type="term" value="P:nucleotide catabolic process"/>
    <property type="evidence" value="ECO:0007669"/>
    <property type="project" value="InterPro"/>
</dbReference>
<dbReference type="RefSeq" id="WP_170120374.1">
    <property type="nucleotide sequence ID" value="NZ_QKZV01000002.1"/>
</dbReference>
<keyword evidence="4" id="KW-1185">Reference proteome</keyword>
<dbReference type="GO" id="GO:0030288">
    <property type="term" value="C:outer membrane-bounded periplasmic space"/>
    <property type="evidence" value="ECO:0007669"/>
    <property type="project" value="TreeGrafter"/>
</dbReference>
<gene>
    <name evidence="3" type="ORF">LX80_00880</name>
</gene>
<evidence type="ECO:0000259" key="2">
    <source>
        <dbReference type="Pfam" id="PF00149"/>
    </source>
</evidence>
<dbReference type="Gene3D" id="3.60.21.10">
    <property type="match status" value="1"/>
</dbReference>
<keyword evidence="1" id="KW-0547">Nucleotide-binding</keyword>
<dbReference type="PANTHER" id="PTHR11575:SF24">
    <property type="entry name" value="5'-NUCLEOTIDASE"/>
    <property type="match status" value="1"/>
</dbReference>
<dbReference type="InterPro" id="IPR004843">
    <property type="entry name" value="Calcineurin-like_PHP"/>
</dbReference>
<dbReference type="InterPro" id="IPR029052">
    <property type="entry name" value="Metallo-depent_PP-like"/>
</dbReference>
<organism evidence="3 4">
    <name type="scientific">Hydrotalea sandarakina</name>
    <dbReference type="NCBI Taxonomy" id="1004304"/>
    <lineage>
        <taxon>Bacteria</taxon>
        <taxon>Pseudomonadati</taxon>
        <taxon>Bacteroidota</taxon>
        <taxon>Chitinophagia</taxon>
        <taxon>Chitinophagales</taxon>
        <taxon>Chitinophagaceae</taxon>
        <taxon>Hydrotalea</taxon>
    </lineage>
</organism>
<proteinExistence type="inferred from homology"/>
<keyword evidence="1" id="KW-0378">Hydrolase</keyword>
<feature type="domain" description="Calcineurin-like phosphoesterase" evidence="2">
    <location>
        <begin position="60"/>
        <end position="251"/>
    </location>
</feature>
<dbReference type="Pfam" id="PF00149">
    <property type="entry name" value="Metallophos"/>
    <property type="match status" value="1"/>
</dbReference>
<dbReference type="PANTHER" id="PTHR11575">
    <property type="entry name" value="5'-NUCLEOTIDASE-RELATED"/>
    <property type="match status" value="1"/>
</dbReference>
<reference evidence="3 4" key="1">
    <citation type="submission" date="2018-06" db="EMBL/GenBank/DDBJ databases">
        <title>Genomic Encyclopedia of Archaeal and Bacterial Type Strains, Phase II (KMG-II): from individual species to whole genera.</title>
        <authorList>
            <person name="Goeker M."/>
        </authorList>
    </citation>
    <scope>NUCLEOTIDE SEQUENCE [LARGE SCALE GENOMIC DNA]</scope>
    <source>
        <strain evidence="3 4">DSM 23241</strain>
    </source>
</reference>
<dbReference type="Proteomes" id="UP000249720">
    <property type="component" value="Unassembled WGS sequence"/>
</dbReference>
<dbReference type="InterPro" id="IPR006179">
    <property type="entry name" value="5_nucleotidase/apyrase"/>
</dbReference>
<dbReference type="GO" id="GO:0000166">
    <property type="term" value="F:nucleotide binding"/>
    <property type="evidence" value="ECO:0007669"/>
    <property type="project" value="UniProtKB-KW"/>
</dbReference>
<dbReference type="SUPFAM" id="SSF56300">
    <property type="entry name" value="Metallo-dependent phosphatases"/>
    <property type="match status" value="1"/>
</dbReference>